<feature type="transmembrane region" description="Helical" evidence="7">
    <location>
        <begin position="54"/>
        <end position="77"/>
    </location>
</feature>
<dbReference type="InterPro" id="IPR000301">
    <property type="entry name" value="Tetraspanin_animals"/>
</dbReference>
<accession>A0A6J1T4H0</accession>
<dbReference type="GeneID" id="113213593"/>
<evidence type="ECO:0000256" key="6">
    <source>
        <dbReference type="PIRSR" id="PIRSR002419-1"/>
    </source>
</evidence>
<feature type="transmembrane region" description="Helical" evidence="7">
    <location>
        <begin position="84"/>
        <end position="107"/>
    </location>
</feature>
<dbReference type="CDD" id="cd03127">
    <property type="entry name" value="tetraspanin_LEL"/>
    <property type="match status" value="1"/>
</dbReference>
<dbReference type="PIRSF" id="PIRSF002419">
    <property type="entry name" value="Tetraspanin"/>
    <property type="match status" value="1"/>
</dbReference>
<keyword evidence="4 7" id="KW-1133">Transmembrane helix</keyword>
<dbReference type="Gene3D" id="1.10.1450.10">
    <property type="entry name" value="Tetraspanin"/>
    <property type="match status" value="1"/>
</dbReference>
<name>A0A6J1T4H0_FRAOC</name>
<dbReference type="InterPro" id="IPR018499">
    <property type="entry name" value="Tetraspanin/Peripherin"/>
</dbReference>
<evidence type="ECO:0000313" key="9">
    <source>
        <dbReference type="RefSeq" id="XP_026288489.1"/>
    </source>
</evidence>
<protein>
    <recommendedName>
        <fullName evidence="7">Tetraspanin</fullName>
    </recommendedName>
</protein>
<feature type="transmembrane region" description="Helical" evidence="7">
    <location>
        <begin position="195"/>
        <end position="222"/>
    </location>
</feature>
<keyword evidence="8" id="KW-1185">Reference proteome</keyword>
<dbReference type="RefSeq" id="XP_026288489.1">
    <property type="nucleotide sequence ID" value="XM_026432704.2"/>
</dbReference>
<keyword evidence="6" id="KW-1015">Disulfide bond</keyword>
<evidence type="ECO:0000256" key="7">
    <source>
        <dbReference type="RuleBase" id="RU361218"/>
    </source>
</evidence>
<dbReference type="SUPFAM" id="SSF48652">
    <property type="entry name" value="Tetraspanin"/>
    <property type="match status" value="1"/>
</dbReference>
<dbReference type="Proteomes" id="UP000504606">
    <property type="component" value="Unplaced"/>
</dbReference>
<gene>
    <name evidence="9" type="primary">LOC113213593</name>
</gene>
<evidence type="ECO:0000256" key="5">
    <source>
        <dbReference type="ARBA" id="ARBA00023136"/>
    </source>
</evidence>
<dbReference type="Pfam" id="PF00335">
    <property type="entry name" value="Tetraspanin"/>
    <property type="match status" value="1"/>
</dbReference>
<feature type="transmembrane region" description="Helical" evidence="7">
    <location>
        <begin position="20"/>
        <end position="42"/>
    </location>
</feature>
<dbReference type="PANTHER" id="PTHR19282:SF544">
    <property type="entry name" value="TETRASPANIN"/>
    <property type="match status" value="1"/>
</dbReference>
<organism evidence="8 9">
    <name type="scientific">Frankliniella occidentalis</name>
    <name type="common">Western flower thrips</name>
    <name type="synonym">Euthrips occidentalis</name>
    <dbReference type="NCBI Taxonomy" id="133901"/>
    <lineage>
        <taxon>Eukaryota</taxon>
        <taxon>Metazoa</taxon>
        <taxon>Ecdysozoa</taxon>
        <taxon>Arthropoda</taxon>
        <taxon>Hexapoda</taxon>
        <taxon>Insecta</taxon>
        <taxon>Pterygota</taxon>
        <taxon>Neoptera</taxon>
        <taxon>Paraneoptera</taxon>
        <taxon>Thysanoptera</taxon>
        <taxon>Terebrantia</taxon>
        <taxon>Thripoidea</taxon>
        <taxon>Thripidae</taxon>
        <taxon>Frankliniella</taxon>
    </lineage>
</organism>
<evidence type="ECO:0000313" key="8">
    <source>
        <dbReference type="Proteomes" id="UP000504606"/>
    </source>
</evidence>
<dbReference type="KEGG" id="foc:113213593"/>
<feature type="disulfide bond" evidence="6">
    <location>
        <begin position="144"/>
        <end position="165"/>
    </location>
</feature>
<dbReference type="AlphaFoldDB" id="A0A6J1T4H0"/>
<dbReference type="InterPro" id="IPR008952">
    <property type="entry name" value="Tetraspanin_EC2_sf"/>
</dbReference>
<evidence type="ECO:0000256" key="4">
    <source>
        <dbReference type="ARBA" id="ARBA00022989"/>
    </source>
</evidence>
<keyword evidence="5 7" id="KW-0472">Membrane</keyword>
<keyword evidence="3 7" id="KW-0812">Transmembrane</keyword>
<dbReference type="PRINTS" id="PR00259">
    <property type="entry name" value="TMFOUR"/>
</dbReference>
<sequence length="234" mass="24488">MALLLGGLGCTNSTLKTILFVFNCAFVVLGLVACSLATAMLTTEADFVDGVREALWACVVSGFAATFVSFLGGMGALKESPKILIAYTVCMVLVAVAQLLTSLMLIITSAGSRTGVQAIFDRARDGDVLLGYIAARIQMLFECCGSDGPAYWEVPGSQGLLPATCCHGGLVRHCDLSNTFTAGCTPRVEGFVGRYGISIGATGLAISITEGLGVWLSAALALRFRALARRMQNL</sequence>
<dbReference type="GO" id="GO:0005886">
    <property type="term" value="C:plasma membrane"/>
    <property type="evidence" value="ECO:0007669"/>
    <property type="project" value="TreeGrafter"/>
</dbReference>
<comment type="subcellular location">
    <subcellularLocation>
        <location evidence="1 7">Membrane</location>
        <topology evidence="1 7">Multi-pass membrane protein</topology>
    </subcellularLocation>
</comment>
<reference evidence="9" key="1">
    <citation type="submission" date="2025-08" db="UniProtKB">
        <authorList>
            <consortium name="RefSeq"/>
        </authorList>
    </citation>
    <scope>IDENTIFICATION</scope>
    <source>
        <tissue evidence="9">Whole organism</tissue>
    </source>
</reference>
<comment type="similarity">
    <text evidence="2 7">Belongs to the tetraspanin (TM4SF) family.</text>
</comment>
<dbReference type="OrthoDB" id="432835at2759"/>
<evidence type="ECO:0000256" key="2">
    <source>
        <dbReference type="ARBA" id="ARBA00006840"/>
    </source>
</evidence>
<proteinExistence type="inferred from homology"/>
<dbReference type="PANTHER" id="PTHR19282">
    <property type="entry name" value="TETRASPANIN"/>
    <property type="match status" value="1"/>
</dbReference>
<evidence type="ECO:0000256" key="1">
    <source>
        <dbReference type="ARBA" id="ARBA00004141"/>
    </source>
</evidence>
<evidence type="ECO:0000256" key="3">
    <source>
        <dbReference type="ARBA" id="ARBA00022692"/>
    </source>
</evidence>